<dbReference type="AlphaFoldDB" id="A0A3B1E055"/>
<gene>
    <name evidence="1" type="ORF">MNBD_PLANCTO02-176</name>
</gene>
<evidence type="ECO:0000313" key="1">
    <source>
        <dbReference type="EMBL" id="VAX38365.1"/>
    </source>
</evidence>
<proteinExistence type="predicted"/>
<feature type="non-terminal residue" evidence="1">
    <location>
        <position position="210"/>
    </location>
</feature>
<reference evidence="1" key="1">
    <citation type="submission" date="2018-06" db="EMBL/GenBank/DDBJ databases">
        <authorList>
            <person name="Zhirakovskaya E."/>
        </authorList>
    </citation>
    <scope>NUCLEOTIDE SEQUENCE</scope>
</reference>
<dbReference type="PROSITE" id="PS51257">
    <property type="entry name" value="PROKAR_LIPOPROTEIN"/>
    <property type="match status" value="1"/>
</dbReference>
<name>A0A3B1E055_9ZZZZ</name>
<sequence length="210" mass="23478">MHFKLATTLVLLSLSSVGCTHVQLRDNTVKQSETVSDIYTQQVLDNLAMFVYDRNALPSFAFPKEGSNQVKDMGGASTTIGWMSHKFDSALLGITADRVMQQTWTTDPIRDPHKLALMQCAYQHALSAYVDESVSKDCPDCSTILDKFYGDPDHSGGINKKCLQKFSEDYGWLGIGGKDDIPEDCDCRLVGKYCDTYVWVLPCNREKLTQ</sequence>
<organism evidence="1">
    <name type="scientific">hydrothermal vent metagenome</name>
    <dbReference type="NCBI Taxonomy" id="652676"/>
    <lineage>
        <taxon>unclassified sequences</taxon>
        <taxon>metagenomes</taxon>
        <taxon>ecological metagenomes</taxon>
    </lineage>
</organism>
<evidence type="ECO:0008006" key="2">
    <source>
        <dbReference type="Google" id="ProtNLM"/>
    </source>
</evidence>
<protein>
    <recommendedName>
        <fullName evidence="2">Lipoprotein</fullName>
    </recommendedName>
</protein>
<dbReference type="EMBL" id="UOGL01000184">
    <property type="protein sequence ID" value="VAX38365.1"/>
    <property type="molecule type" value="Genomic_DNA"/>
</dbReference>
<accession>A0A3B1E055</accession>